<gene>
    <name evidence="1" type="ORF">N425_02125</name>
</gene>
<protein>
    <submittedName>
        <fullName evidence="1">Uncharacterized protein</fullName>
    </submittedName>
</protein>
<reference evidence="1 2" key="1">
    <citation type="submission" date="2013-11" db="EMBL/GenBank/DDBJ databases">
        <title>Single cell genomics of uncultured Tannerella BU063 (oral taxon 286).</title>
        <authorList>
            <person name="Beall C.J."/>
            <person name="Campbell A.G."/>
            <person name="Griffen A.L."/>
            <person name="Podar M."/>
            <person name="Leys E.J."/>
        </authorList>
    </citation>
    <scope>NUCLEOTIDE SEQUENCE [LARGE SCALE GENOMIC DNA]</scope>
    <source>
        <strain evidence="1">Cell 2</strain>
    </source>
</reference>
<organism evidence="1 2">
    <name type="scientific">Tannerella sp. oral taxon BU063 isolate Cell 2</name>
    <dbReference type="NCBI Taxonomy" id="1411148"/>
    <lineage>
        <taxon>Bacteria</taxon>
        <taxon>Pseudomonadati</taxon>
        <taxon>Bacteroidota</taxon>
        <taxon>Bacteroidia</taxon>
        <taxon>Bacteroidales</taxon>
        <taxon>Tannerellaceae</taxon>
        <taxon>Tannerella</taxon>
    </lineage>
</organism>
<name>W2C8R0_9BACT</name>
<dbReference type="AlphaFoldDB" id="W2C8R0"/>
<proteinExistence type="predicted"/>
<dbReference type="EMBL" id="AYUF01000295">
    <property type="protein sequence ID" value="ETK02861.1"/>
    <property type="molecule type" value="Genomic_DNA"/>
</dbReference>
<comment type="caution">
    <text evidence="1">The sequence shown here is derived from an EMBL/GenBank/DDBJ whole genome shotgun (WGS) entry which is preliminary data.</text>
</comment>
<dbReference type="Proteomes" id="UP000018837">
    <property type="component" value="Unassembled WGS sequence"/>
</dbReference>
<dbReference type="PATRIC" id="fig|1411148.3.peg.204"/>
<sequence length="39" mass="4434">MIIYRAGIKKAIMQQVAIFADDQKQHLSTGQLKNKEEMG</sequence>
<evidence type="ECO:0000313" key="1">
    <source>
        <dbReference type="EMBL" id="ETK02861.1"/>
    </source>
</evidence>
<evidence type="ECO:0000313" key="2">
    <source>
        <dbReference type="Proteomes" id="UP000018837"/>
    </source>
</evidence>
<accession>W2C8R0</accession>